<evidence type="ECO:0000313" key="1">
    <source>
        <dbReference type="EMBL" id="KAJ1352084.1"/>
    </source>
</evidence>
<dbReference type="AlphaFoldDB" id="A0AAD5MQY1"/>
<dbReference type="Proteomes" id="UP001196413">
    <property type="component" value="Unassembled WGS sequence"/>
</dbReference>
<name>A0AAD5MQY1_PARTN</name>
<dbReference type="EMBL" id="JAHQIW010001301">
    <property type="protein sequence ID" value="KAJ1352084.1"/>
    <property type="molecule type" value="Genomic_DNA"/>
</dbReference>
<comment type="caution">
    <text evidence="1">The sequence shown here is derived from an EMBL/GenBank/DDBJ whole genome shotgun (WGS) entry which is preliminary data.</text>
</comment>
<accession>A0AAD5MQY1</accession>
<keyword evidence="2" id="KW-1185">Reference proteome</keyword>
<evidence type="ECO:0000313" key="2">
    <source>
        <dbReference type="Proteomes" id="UP001196413"/>
    </source>
</evidence>
<protein>
    <submittedName>
        <fullName evidence="1">Uncharacterized protein</fullName>
    </submittedName>
</protein>
<gene>
    <name evidence="1" type="ORF">KIN20_008275</name>
</gene>
<proteinExistence type="predicted"/>
<sequence>MEGTSLSSTGIHQPIQSMITNWMLYQQLEEVMRNDKSFHKITFSEYGDYMFLGRSLNMGDTMEEELD</sequence>
<reference evidence="1" key="1">
    <citation type="submission" date="2021-06" db="EMBL/GenBank/DDBJ databases">
        <title>Parelaphostrongylus tenuis whole genome reference sequence.</title>
        <authorList>
            <person name="Garwood T.J."/>
            <person name="Larsen P.A."/>
            <person name="Fountain-Jones N.M."/>
            <person name="Garbe J.R."/>
            <person name="Macchietto M.G."/>
            <person name="Kania S.A."/>
            <person name="Gerhold R.W."/>
            <person name="Richards J.E."/>
            <person name="Wolf T.M."/>
        </authorList>
    </citation>
    <scope>NUCLEOTIDE SEQUENCE</scope>
    <source>
        <strain evidence="1">MNPRO001-30</strain>
        <tissue evidence="1">Meninges</tissue>
    </source>
</reference>
<organism evidence="1 2">
    <name type="scientific">Parelaphostrongylus tenuis</name>
    <name type="common">Meningeal worm</name>
    <dbReference type="NCBI Taxonomy" id="148309"/>
    <lineage>
        <taxon>Eukaryota</taxon>
        <taxon>Metazoa</taxon>
        <taxon>Ecdysozoa</taxon>
        <taxon>Nematoda</taxon>
        <taxon>Chromadorea</taxon>
        <taxon>Rhabditida</taxon>
        <taxon>Rhabditina</taxon>
        <taxon>Rhabditomorpha</taxon>
        <taxon>Strongyloidea</taxon>
        <taxon>Metastrongylidae</taxon>
        <taxon>Parelaphostrongylus</taxon>
    </lineage>
</organism>